<dbReference type="GO" id="GO:0043937">
    <property type="term" value="P:regulation of sporulation"/>
    <property type="evidence" value="ECO:0007669"/>
    <property type="project" value="InterPro"/>
</dbReference>
<dbReference type="InterPro" id="IPR018478">
    <property type="entry name" value="Sporu_reg_WhiA_N_dom"/>
</dbReference>
<dbReference type="AlphaFoldDB" id="A0A942UTY8"/>
<comment type="caution">
    <text evidence="8">The sequence shown here is derived from an EMBL/GenBank/DDBJ whole genome shotgun (WGS) entry which is preliminary data.</text>
</comment>
<keyword evidence="2 4" id="KW-0238">DNA-binding</keyword>
<reference evidence="8" key="1">
    <citation type="submission" date="2019-12" db="EMBL/GenBank/DDBJ databases">
        <title>Clostridiaceae gen. nov. sp. nov., isolated from sediment in Xinjiang, China.</title>
        <authorList>
            <person name="Zhang R."/>
        </authorList>
    </citation>
    <scope>NUCLEOTIDE SEQUENCE</scope>
    <source>
        <strain evidence="8">D2Q-11</strain>
    </source>
</reference>
<evidence type="ECO:0000259" key="5">
    <source>
        <dbReference type="Pfam" id="PF02650"/>
    </source>
</evidence>
<evidence type="ECO:0000313" key="9">
    <source>
        <dbReference type="Proteomes" id="UP000724672"/>
    </source>
</evidence>
<evidence type="ECO:0000259" key="6">
    <source>
        <dbReference type="Pfam" id="PF10298"/>
    </source>
</evidence>
<feature type="domain" description="Sporulation transcription regulator WhiA N-terminal" evidence="6">
    <location>
        <begin position="19"/>
        <end position="106"/>
    </location>
</feature>
<dbReference type="SUPFAM" id="SSF55608">
    <property type="entry name" value="Homing endonucleases"/>
    <property type="match status" value="1"/>
</dbReference>
<gene>
    <name evidence="4 8" type="primary">whiA</name>
    <name evidence="8" type="ORF">GOQ27_02940</name>
</gene>
<keyword evidence="3 4" id="KW-0131">Cell cycle</keyword>
<dbReference type="Pfam" id="PF10298">
    <property type="entry name" value="WhiA_N"/>
    <property type="match status" value="1"/>
</dbReference>
<dbReference type="EMBL" id="WSFT01000016">
    <property type="protein sequence ID" value="MBS4537400.1"/>
    <property type="molecule type" value="Genomic_DNA"/>
</dbReference>
<dbReference type="InterPro" id="IPR027434">
    <property type="entry name" value="Homing_endonucl"/>
</dbReference>
<evidence type="ECO:0000259" key="7">
    <source>
        <dbReference type="Pfam" id="PF14527"/>
    </source>
</evidence>
<keyword evidence="9" id="KW-1185">Reference proteome</keyword>
<name>A0A942UTY8_9FIRM</name>
<organism evidence="8 9">
    <name type="scientific">Anaeromonas frigoriresistens</name>
    <dbReference type="NCBI Taxonomy" id="2683708"/>
    <lineage>
        <taxon>Bacteria</taxon>
        <taxon>Bacillati</taxon>
        <taxon>Bacillota</taxon>
        <taxon>Tissierellia</taxon>
        <taxon>Tissierellales</taxon>
        <taxon>Thermohalobacteraceae</taxon>
        <taxon>Anaeromonas</taxon>
    </lineage>
</organism>
<evidence type="ECO:0000256" key="3">
    <source>
        <dbReference type="ARBA" id="ARBA00023306"/>
    </source>
</evidence>
<dbReference type="GO" id="GO:0003677">
    <property type="term" value="F:DNA binding"/>
    <property type="evidence" value="ECO:0007669"/>
    <property type="project" value="UniProtKB-UniRule"/>
</dbReference>
<feature type="domain" description="Sporulation regulator WhiA C-terminal" evidence="5">
    <location>
        <begin position="227"/>
        <end position="310"/>
    </location>
</feature>
<comment type="function">
    <text evidence="4">Involved in cell division and chromosome segregation.</text>
</comment>
<protein>
    <recommendedName>
        <fullName evidence="4">Probable cell division protein WhiA</fullName>
    </recommendedName>
</protein>
<dbReference type="Proteomes" id="UP000724672">
    <property type="component" value="Unassembled WGS sequence"/>
</dbReference>
<evidence type="ECO:0000256" key="2">
    <source>
        <dbReference type="ARBA" id="ARBA00023125"/>
    </source>
</evidence>
<dbReference type="InterPro" id="IPR023054">
    <property type="entry name" value="Sporulation_regulator_WhiA_C"/>
</dbReference>
<comment type="similarity">
    <text evidence="4">Belongs to the WhiA family.</text>
</comment>
<dbReference type="Pfam" id="PF14527">
    <property type="entry name" value="LAGLIDADG_WhiA"/>
    <property type="match status" value="1"/>
</dbReference>
<accession>A0A942UTY8</accession>
<evidence type="ECO:0000313" key="8">
    <source>
        <dbReference type="EMBL" id="MBS4537400.1"/>
    </source>
</evidence>
<feature type="domain" description="WhiA LAGLIDADG-like" evidence="7">
    <location>
        <begin position="133"/>
        <end position="224"/>
    </location>
</feature>
<dbReference type="HAMAP" id="MF_01420">
    <property type="entry name" value="HTH_type_WhiA"/>
    <property type="match status" value="1"/>
</dbReference>
<dbReference type="PANTHER" id="PTHR37307:SF1">
    <property type="entry name" value="CELL DIVISION PROTEIN WHIA-RELATED"/>
    <property type="match status" value="1"/>
</dbReference>
<dbReference type="Pfam" id="PF02650">
    <property type="entry name" value="HTH_WhiA"/>
    <property type="match status" value="1"/>
</dbReference>
<evidence type="ECO:0000256" key="1">
    <source>
        <dbReference type="ARBA" id="ARBA00022618"/>
    </source>
</evidence>
<sequence length="320" mass="36493">MSFSSKTKNRLSRLEIKDSCCPKAELAALVRMSGTIQFTGSGRINLKFSTENAAIARRIFTLIKTLHNAHTEVMVRKNKQLKKNNSYLMIIHDPHSVDKIVRDTGLFTSDDKNILNINYRVPRDIIKNRCCRRAYIRGAFLGGGSLSDPEKTYHLEFVTHNEEHANDLSKIINSFDLNSKIVIRKDYYVVYIKEGEQIVDLLNIIGAHTSLLELENIRVLKDIRNNINRIVNCETANLSKTINASLRQAENIKYIENTIGIDELPENLQEIAQLRLINKEASLKELGDMLIPTIGKSGVNHRLRKIEKIAEDLKKERGDL</sequence>
<dbReference type="NCBIfam" id="TIGR00647">
    <property type="entry name" value="DNA_bind_WhiA"/>
    <property type="match status" value="1"/>
</dbReference>
<dbReference type="InterPro" id="IPR039518">
    <property type="entry name" value="WhiA_LAGLIDADG_dom"/>
</dbReference>
<proteinExistence type="inferred from homology"/>
<evidence type="ECO:0000256" key="4">
    <source>
        <dbReference type="HAMAP-Rule" id="MF_01420"/>
    </source>
</evidence>
<dbReference type="GO" id="GO:0051301">
    <property type="term" value="P:cell division"/>
    <property type="evidence" value="ECO:0007669"/>
    <property type="project" value="UniProtKB-UniRule"/>
</dbReference>
<keyword evidence="1 4" id="KW-0132">Cell division</keyword>
<dbReference type="RefSeq" id="WP_203365331.1">
    <property type="nucleotide sequence ID" value="NZ_WSFT01000016.1"/>
</dbReference>
<dbReference type="InterPro" id="IPR003802">
    <property type="entry name" value="Sporulation_regulator_WhiA"/>
</dbReference>
<dbReference type="PANTHER" id="PTHR37307">
    <property type="entry name" value="CELL DIVISION PROTEIN WHIA-RELATED"/>
    <property type="match status" value="1"/>
</dbReference>
<dbReference type="Gene3D" id="3.10.28.10">
    <property type="entry name" value="Homing endonucleases"/>
    <property type="match status" value="1"/>
</dbReference>